<dbReference type="SUPFAM" id="SSF54236">
    <property type="entry name" value="Ubiquitin-like"/>
    <property type="match status" value="1"/>
</dbReference>
<feature type="compositionally biased region" description="Polar residues" evidence="6">
    <location>
        <begin position="798"/>
        <end position="814"/>
    </location>
</feature>
<dbReference type="InterPro" id="IPR040040">
    <property type="entry name" value="ATG11"/>
</dbReference>
<gene>
    <name evidence="9" type="ORF">ACH5RR_006512</name>
</gene>
<dbReference type="InterPro" id="IPR019460">
    <property type="entry name" value="Atg11_C"/>
</dbReference>
<reference evidence="9 10" key="1">
    <citation type="submission" date="2024-11" db="EMBL/GenBank/DDBJ databases">
        <title>A near-complete genome assembly of Cinchona calisaya.</title>
        <authorList>
            <person name="Lian D.C."/>
            <person name="Zhao X.W."/>
            <person name="Wei L."/>
        </authorList>
    </citation>
    <scope>NUCLEOTIDE SEQUENCE [LARGE SCALE GENOMIC DNA]</scope>
    <source>
        <tissue evidence="9">Nenye</tissue>
    </source>
</reference>
<dbReference type="CDD" id="cd17039">
    <property type="entry name" value="Ubl_ubiquitin_like"/>
    <property type="match status" value="1"/>
</dbReference>
<dbReference type="InterPro" id="IPR045326">
    <property type="entry name" value="ATG17-like_dom"/>
</dbReference>
<proteinExistence type="predicted"/>
<feature type="domain" description="Autophagy protein ATG17-like" evidence="7">
    <location>
        <begin position="149"/>
        <end position="480"/>
    </location>
</feature>
<evidence type="ECO:0000256" key="2">
    <source>
        <dbReference type="ARBA" id="ARBA00022927"/>
    </source>
</evidence>
<dbReference type="PANTHER" id="PTHR13222">
    <property type="entry name" value="RB1-INDUCIBLE COILED-COIL"/>
    <property type="match status" value="1"/>
</dbReference>
<evidence type="ECO:0000256" key="4">
    <source>
        <dbReference type="ARBA" id="ARBA00023054"/>
    </source>
</evidence>
<dbReference type="EMBL" id="JBJUIK010000003">
    <property type="protein sequence ID" value="KAL3532991.1"/>
    <property type="molecule type" value="Genomic_DNA"/>
</dbReference>
<feature type="coiled-coil region" evidence="5">
    <location>
        <begin position="974"/>
        <end position="1001"/>
    </location>
</feature>
<dbReference type="InterPro" id="IPR029071">
    <property type="entry name" value="Ubiquitin-like_domsf"/>
</dbReference>
<name>A0ABD3AP96_9GENT</name>
<dbReference type="Proteomes" id="UP001630127">
    <property type="component" value="Unassembled WGS sequence"/>
</dbReference>
<accession>A0ABD3AP96</accession>
<dbReference type="PANTHER" id="PTHR13222:SF1">
    <property type="entry name" value="RB1-INDUCIBLE COILED-COIL PROTEIN 1"/>
    <property type="match status" value="1"/>
</dbReference>
<evidence type="ECO:0000256" key="1">
    <source>
        <dbReference type="ARBA" id="ARBA00022448"/>
    </source>
</evidence>
<keyword evidence="3" id="KW-0072">Autophagy</keyword>
<evidence type="ECO:0000313" key="9">
    <source>
        <dbReference type="EMBL" id="KAL3532991.1"/>
    </source>
</evidence>
<feature type="coiled-coil region" evidence="5">
    <location>
        <begin position="824"/>
        <end position="886"/>
    </location>
</feature>
<feature type="coiled-coil region" evidence="5">
    <location>
        <begin position="645"/>
        <end position="679"/>
    </location>
</feature>
<evidence type="ECO:0000259" key="8">
    <source>
        <dbReference type="Pfam" id="PF10377"/>
    </source>
</evidence>
<feature type="domain" description="Autophagy-related protein 11 C-terminal" evidence="8">
    <location>
        <begin position="986"/>
        <end position="1108"/>
    </location>
</feature>
<dbReference type="GO" id="GO:0015031">
    <property type="term" value="P:protein transport"/>
    <property type="evidence" value="ECO:0007669"/>
    <property type="project" value="UniProtKB-KW"/>
</dbReference>
<protein>
    <recommendedName>
        <fullName evidence="11">Autophagy-related protein 11</fullName>
    </recommendedName>
</protein>
<evidence type="ECO:0000259" key="7">
    <source>
        <dbReference type="Pfam" id="PF04108"/>
    </source>
</evidence>
<evidence type="ECO:0000313" key="10">
    <source>
        <dbReference type="Proteomes" id="UP001630127"/>
    </source>
</evidence>
<dbReference type="Pfam" id="PF04108">
    <property type="entry name" value="ATG17_like"/>
    <property type="match status" value="1"/>
</dbReference>
<organism evidence="9 10">
    <name type="scientific">Cinchona calisaya</name>
    <dbReference type="NCBI Taxonomy" id="153742"/>
    <lineage>
        <taxon>Eukaryota</taxon>
        <taxon>Viridiplantae</taxon>
        <taxon>Streptophyta</taxon>
        <taxon>Embryophyta</taxon>
        <taxon>Tracheophyta</taxon>
        <taxon>Spermatophyta</taxon>
        <taxon>Magnoliopsida</taxon>
        <taxon>eudicotyledons</taxon>
        <taxon>Gunneridae</taxon>
        <taxon>Pentapetalae</taxon>
        <taxon>asterids</taxon>
        <taxon>lamiids</taxon>
        <taxon>Gentianales</taxon>
        <taxon>Rubiaceae</taxon>
        <taxon>Cinchonoideae</taxon>
        <taxon>Cinchoneae</taxon>
        <taxon>Cinchona</taxon>
    </lineage>
</organism>
<evidence type="ECO:0000256" key="6">
    <source>
        <dbReference type="SAM" id="MobiDB-lite"/>
    </source>
</evidence>
<feature type="region of interest" description="Disordered" evidence="6">
    <location>
        <begin position="798"/>
        <end position="817"/>
    </location>
</feature>
<keyword evidence="4 5" id="KW-0175">Coiled coil</keyword>
<dbReference type="GO" id="GO:0006914">
    <property type="term" value="P:autophagy"/>
    <property type="evidence" value="ECO:0007669"/>
    <property type="project" value="UniProtKB-KW"/>
</dbReference>
<evidence type="ECO:0000256" key="3">
    <source>
        <dbReference type="ARBA" id="ARBA00023006"/>
    </source>
</evidence>
<evidence type="ECO:0000256" key="5">
    <source>
        <dbReference type="SAM" id="Coils"/>
    </source>
</evidence>
<dbReference type="Gene3D" id="3.10.20.90">
    <property type="entry name" value="Phosphatidylinositol 3-kinase Catalytic Subunit, Chain A, domain 1"/>
    <property type="match status" value="1"/>
</dbReference>
<evidence type="ECO:0008006" key="11">
    <source>
        <dbReference type="Google" id="ProtNLM"/>
    </source>
</evidence>
<dbReference type="Pfam" id="PF10377">
    <property type="entry name" value="ATG11"/>
    <property type="match status" value="1"/>
</dbReference>
<keyword evidence="10" id="KW-1185">Reference proteome</keyword>
<comment type="caution">
    <text evidence="9">The sequence shown here is derived from an EMBL/GenBank/DDBJ whole genome shotgun (WGS) entry which is preliminary data.</text>
</comment>
<keyword evidence="1" id="KW-0813">Transport</keyword>
<dbReference type="AlphaFoldDB" id="A0ABD3AP96"/>
<sequence length="1121" mass="126015">MSSNITEGVVQMGKLLVHISENGRSFELECDEYTLVEAVQRFLESVTGIQFNDQLLLCLDMKLESKRPLSTYGLPSDDREVFLFNKARMRSNSPSPDAEQVEIIDIPEPQVPSSSYNPHPLDDASDPALKALSCYEIQFRYHFQYGHAIYSRTLAKMDSCERLSREQKVQERALDIAVRNLDHFYGMILQNYRDFEKFYSQQHRRHTNLLTNFGRDIEKLRACKILPALQSASRRCLLDFVKEENLLKIVEDCSSSHKQFENKVSDFKQEFGELKRNAEHLFSCKASLLIGELETTIKEHQRYINEQKSIMQTLSKDVNTVKKLVDESLTGQLSSSLRPHDAVSVLGPMYDSHDKNCLPRMQACDHAISKLLNFCQDKKNEMNNFMHNFMQKIAYIQYTIKDVRFKFSVFQEALNRQSDQFEHLRVVRGIGPSYRACLAEVVRRKATMKLYMGMAGQMAERLAAKREAEIRKREQFLRVNSLYIPRDILTLMGLYDTPNQCDVNITPFDTNLLDIDISDVDRYAPEHLVGFSSKTERQGTSKASSSMSNDSSKLAEIEENLVDFPEKLDYVEILEGSELVEIAGTSKTEVENAKLKAELASKIALICSLSPEFDYESLDDSKVESLLKSAADKTAEALLLKDEYEKHLQHMLKNKQTQCESYEKRIKELEQRLSDQYLQGRGLPADEDASNLTLSAVKNSKSEILGVGETDEQHAPAVSVDEFSCTSSSTDVKSGLLFKQGKAQEGLDDNMTDSCGMVNPQLDSSMIDPHRDEGQLCDKEGKDTNAGLSLTTSMAVSVSQPSNALPSETTNEQGLDSRKGAELVVELQNALEEKSSQLGEAEGKLTALIEEAANLGRDLEISQNLLDESQMNCAHLENCLHEAREEAQTHLCAAERRASEYCALRASAVKLRSLFERLKTCVSSSGQAGFAESLRALAQSLANSISENENDGTAEFRECIRILADRVGVLSRQRAVLLERNSKAEAKSEQLTKELDEKDELVSALYVKHQHEKQASKEKISFGRLEVHEIAAFVLNSTGHYQAINRNSSHYYLSAESVALFVDHLPSRPAYIVGQIVHIERQSVRPPSSTANPYGLPVGSEYFVVTVAVLPETTIHSPSSS</sequence>
<keyword evidence="2" id="KW-0653">Protein transport</keyword>